<comment type="caution">
    <text evidence="7">The sequence shown here is derived from an EMBL/GenBank/DDBJ whole genome shotgun (WGS) entry which is preliminary data.</text>
</comment>
<accession>A0A023D1T4</accession>
<reference evidence="8" key="1">
    <citation type="journal article" date="2014" name="FEMS Microbiol. Lett.">
        <title>Draft Genomic DNA Sequence of the Facultatively Methylotrophic Bacterium Acidomonas methanolica type strain MB58.</title>
        <authorList>
            <person name="Higashiura N."/>
            <person name="Hadano H."/>
            <person name="Hirakawa H."/>
            <person name="Matsutani M."/>
            <person name="Takabe S."/>
            <person name="Matsushita K."/>
            <person name="Azuma Y."/>
        </authorList>
    </citation>
    <scope>NUCLEOTIDE SEQUENCE [LARGE SCALE GENOMIC DNA]</scope>
    <source>
        <strain evidence="8">MB58</strain>
    </source>
</reference>
<dbReference type="GO" id="GO:0008237">
    <property type="term" value="F:metallopeptidase activity"/>
    <property type="evidence" value="ECO:0007669"/>
    <property type="project" value="UniProtKB-KW"/>
</dbReference>
<dbReference type="InterPro" id="IPR011249">
    <property type="entry name" value="Metalloenz_LuxS/M16"/>
</dbReference>
<dbReference type="GO" id="GO:0046872">
    <property type="term" value="F:metal ion binding"/>
    <property type="evidence" value="ECO:0007669"/>
    <property type="project" value="InterPro"/>
</dbReference>
<gene>
    <name evidence="7" type="ORF">Amme_013_066</name>
</gene>
<comment type="similarity">
    <text evidence="1">Belongs to the peptidase M16 family.</text>
</comment>
<dbReference type="PANTHER" id="PTHR11851:SF49">
    <property type="entry name" value="MITOCHONDRIAL-PROCESSING PEPTIDASE SUBUNIT ALPHA"/>
    <property type="match status" value="1"/>
</dbReference>
<dbReference type="Pfam" id="PF00675">
    <property type="entry name" value="Peptidase_M16"/>
    <property type="match status" value="1"/>
</dbReference>
<feature type="domain" description="Peptidase M16 N-terminal" evidence="5">
    <location>
        <begin position="58"/>
        <end position="199"/>
    </location>
</feature>
<dbReference type="SUPFAM" id="SSF63411">
    <property type="entry name" value="LuxS/MPP-like metallohydrolase"/>
    <property type="match status" value="4"/>
</dbReference>
<protein>
    <submittedName>
        <fullName evidence="7">Peptidase</fullName>
    </submittedName>
</protein>
<dbReference type="EMBL" id="BAND01000013">
    <property type="protein sequence ID" value="GAJ28102.1"/>
    <property type="molecule type" value="Genomic_DNA"/>
</dbReference>
<organism evidence="7 8">
    <name type="scientific">Acidomonas methanolica NBRC 104435</name>
    <dbReference type="NCBI Taxonomy" id="1231351"/>
    <lineage>
        <taxon>Bacteria</taxon>
        <taxon>Pseudomonadati</taxon>
        <taxon>Pseudomonadota</taxon>
        <taxon>Alphaproteobacteria</taxon>
        <taxon>Acetobacterales</taxon>
        <taxon>Acetobacteraceae</taxon>
        <taxon>Acidomonas</taxon>
    </lineage>
</organism>
<dbReference type="AlphaFoldDB" id="A0A023D1T4"/>
<feature type="domain" description="Peptidase M16 C-terminal" evidence="6">
    <location>
        <begin position="656"/>
        <end position="834"/>
    </location>
</feature>
<dbReference type="Gene3D" id="3.30.830.10">
    <property type="entry name" value="Metalloenzyme, LuxS/M16 peptidase-like"/>
    <property type="match status" value="4"/>
</dbReference>
<evidence type="ECO:0000313" key="8">
    <source>
        <dbReference type="Proteomes" id="UP000019760"/>
    </source>
</evidence>
<dbReference type="Pfam" id="PF05193">
    <property type="entry name" value="Peptidase_M16_C"/>
    <property type="match status" value="2"/>
</dbReference>
<dbReference type="RefSeq" id="WP_042056352.1">
    <property type="nucleotide sequence ID" value="NZ_BAND01000013.1"/>
</dbReference>
<feature type="chain" id="PRO_5030001273" evidence="4">
    <location>
        <begin position="37"/>
        <end position="903"/>
    </location>
</feature>
<evidence type="ECO:0000256" key="1">
    <source>
        <dbReference type="ARBA" id="ARBA00007261"/>
    </source>
</evidence>
<feature type="region of interest" description="Disordered" evidence="3">
    <location>
        <begin position="702"/>
        <end position="722"/>
    </location>
</feature>
<keyword evidence="2" id="KW-0378">Hydrolase</keyword>
<name>A0A023D1T4_ACIMT</name>
<evidence type="ECO:0000256" key="4">
    <source>
        <dbReference type="SAM" id="SignalP"/>
    </source>
</evidence>
<evidence type="ECO:0000256" key="2">
    <source>
        <dbReference type="ARBA" id="ARBA00023049"/>
    </source>
</evidence>
<dbReference type="InterPro" id="IPR050361">
    <property type="entry name" value="MPP/UQCRC_Complex"/>
</dbReference>
<sequence length="903" mass="96245">MPLPFRCRLRRAPRGSLPATVALGTLLALLAPPAHAETAKAPGAMAQAVRATLPNGLRVVIVPDPLAPVVQTQMIYLAGSANAPKGFPGTAHALEHMMFNGAKELGRDQLSTLSARIGDNNNAFTTEDTTQFYFEAPAQNLGLLLHIEADRMRGALLTEKDWQHERGAIEQEVSRDLSSPVERYLVEQSKTLFAGTPYEHDALGTRPSFDKTDAALLRRFYDAWYEPNNAILLIVGDVDPKATLAQVQAQFGALPAGQIPPRPVIHPAPVEAKTIRLDSDLGVGFVTVAFPMPGAADPDYAAAQILADVLGSQRGALFALVPQGKALQTEVDYSPHAQAGSAVVLAVFPKGADSGVLLENVRGVLAEIRAHGVPAELVEAAKRKEIASLEFDADSISDLTESWANALALNNVSSPAALVDAFRAVTPEKVNALARTLLDPAHALTGILTPTESPNPAAMQGKAGETFITPPSHPVTLPEWARAELATIALPPTAPRPAAFTLPNGLHLLVLPEHVSHTVKLYGRIRHEDVLEQPPGHEGVAELTGGLFMYGSTIRDRLKLAADLDAIAAEAAAGFTFGASALTPVFDQAVAILADNELHPAFPANAFAVLKAQAVAERPGIMQSPAYRFRRAVLRALNPPGDPTLRETTPASLTHLTLDDVKAFYHAAYRPDLTTIIVIGDTTPEHARALITQEFGAWKAEGPTPVVDLPPRPPNRASKTVVPDAGRLQDQVLLLQTIGGGVKNPDRYALEMGNEILGSGFSSRLMQDLRVRTGYAYSAGSGVQWSRSRSTFLVSFGSDPDKVAAARAAAVAELQAMQGKPVSDDELTSAKASLLRGMPMSRASFDALADGYLSYASLGLPLDEADRQAQAFYTMTPDAILAAWKHWIRPDDLAQAVRGPNPG</sequence>
<dbReference type="Proteomes" id="UP000019760">
    <property type="component" value="Unassembled WGS sequence"/>
</dbReference>
<dbReference type="OrthoDB" id="9811314at2"/>
<feature type="signal peptide" evidence="4">
    <location>
        <begin position="1"/>
        <end position="36"/>
    </location>
</feature>
<keyword evidence="4" id="KW-0732">Signal</keyword>
<evidence type="ECO:0000313" key="7">
    <source>
        <dbReference type="EMBL" id="GAJ28102.1"/>
    </source>
</evidence>
<evidence type="ECO:0000259" key="6">
    <source>
        <dbReference type="Pfam" id="PF05193"/>
    </source>
</evidence>
<keyword evidence="2" id="KW-0482">Metalloprotease</keyword>
<dbReference type="InterPro" id="IPR007863">
    <property type="entry name" value="Peptidase_M16_C"/>
</dbReference>
<evidence type="ECO:0000256" key="3">
    <source>
        <dbReference type="SAM" id="MobiDB-lite"/>
    </source>
</evidence>
<keyword evidence="2" id="KW-0645">Protease</keyword>
<reference evidence="7 8" key="2">
    <citation type="journal article" date="2014" name="FEMS Microbiol. Lett.">
        <title>Draft genomic DNA sequence of the facultatively methylotrophic bacterium Acidomonas methanolica type strain MB58.</title>
        <authorList>
            <person name="Higashiura N."/>
            <person name="Hadano H."/>
            <person name="Hirakawa H."/>
            <person name="Matsutani M."/>
            <person name="Takabe S."/>
            <person name="Matsushita K."/>
            <person name="Azuma Y."/>
        </authorList>
    </citation>
    <scope>NUCLEOTIDE SEQUENCE [LARGE SCALE GENOMIC DNA]</scope>
    <source>
        <strain evidence="7 8">MB58</strain>
    </source>
</reference>
<dbReference type="PANTHER" id="PTHR11851">
    <property type="entry name" value="METALLOPROTEASE"/>
    <property type="match status" value="1"/>
</dbReference>
<proteinExistence type="inferred from homology"/>
<evidence type="ECO:0000259" key="5">
    <source>
        <dbReference type="Pfam" id="PF00675"/>
    </source>
</evidence>
<feature type="domain" description="Peptidase M16 C-terminal" evidence="6">
    <location>
        <begin position="215"/>
        <end position="384"/>
    </location>
</feature>
<keyword evidence="8" id="KW-1185">Reference proteome</keyword>
<dbReference type="InterPro" id="IPR011765">
    <property type="entry name" value="Pept_M16_N"/>
</dbReference>